<dbReference type="EMBL" id="BK016080">
    <property type="protein sequence ID" value="DAF93131.1"/>
    <property type="molecule type" value="Genomic_DNA"/>
</dbReference>
<sequence length="239" mass="28317">MKNILAVFNCVLKVMHTEEDWTEDDRYFMISRQDLFAALEEAEQYISDVFNEVYGKINNTEWPYKLVNDEYDIYIKILNDKFESTGYEPDSVDMLTFDHDIRSNDEYLKYVDYVEYRYDFKTRKSKRYENVYGCEPIRRDIGDSKKYPSFKIGDIVKLQYSDKLYVVSGAPTINSLNRTVWNLTYCILPYICGKETDLFVDGEKEGVHESELELVSKGNNKHLHLDYKKGTYIITDKEN</sequence>
<name>A0A8S5UFC6_9CAUD</name>
<accession>A0A8S5UFC6</accession>
<protein>
    <submittedName>
        <fullName evidence="1">Uncharacterized protein</fullName>
    </submittedName>
</protein>
<proteinExistence type="predicted"/>
<reference evidence="1" key="1">
    <citation type="journal article" date="2021" name="Proc. Natl. Acad. Sci. U.S.A.">
        <title>A Catalog of Tens of Thousands of Viruses from Human Metagenomes Reveals Hidden Associations with Chronic Diseases.</title>
        <authorList>
            <person name="Tisza M.J."/>
            <person name="Buck C.B."/>
        </authorList>
    </citation>
    <scope>NUCLEOTIDE SEQUENCE</scope>
    <source>
        <strain evidence="1">CtcyQ27</strain>
    </source>
</reference>
<evidence type="ECO:0000313" key="1">
    <source>
        <dbReference type="EMBL" id="DAF93131.1"/>
    </source>
</evidence>
<organism evidence="1">
    <name type="scientific">Myoviridae sp. ctcyQ27</name>
    <dbReference type="NCBI Taxonomy" id="2825139"/>
    <lineage>
        <taxon>Viruses</taxon>
        <taxon>Duplodnaviria</taxon>
        <taxon>Heunggongvirae</taxon>
        <taxon>Uroviricota</taxon>
        <taxon>Caudoviricetes</taxon>
    </lineage>
</organism>